<gene>
    <name evidence="7" type="ORF">RF55_6042</name>
</gene>
<feature type="transmembrane region" description="Helical" evidence="6">
    <location>
        <begin position="68"/>
        <end position="92"/>
    </location>
</feature>
<evidence type="ECO:0000313" key="8">
    <source>
        <dbReference type="Proteomes" id="UP000036403"/>
    </source>
</evidence>
<keyword evidence="8" id="KW-1185">Reference proteome</keyword>
<feature type="transmembrane region" description="Helical" evidence="6">
    <location>
        <begin position="217"/>
        <end position="238"/>
    </location>
</feature>
<name>A0A0J7KTR2_LASNI</name>
<evidence type="ECO:0000256" key="5">
    <source>
        <dbReference type="ARBA" id="ARBA00023136"/>
    </source>
</evidence>
<keyword evidence="3 6" id="KW-0812">Transmembrane</keyword>
<dbReference type="GO" id="GO:0016020">
    <property type="term" value="C:membrane"/>
    <property type="evidence" value="ECO:0007669"/>
    <property type="project" value="UniProtKB-SubCell"/>
</dbReference>
<keyword evidence="4 6" id="KW-1133">Transmembrane helix</keyword>
<dbReference type="Pfam" id="PF01594">
    <property type="entry name" value="AI-2E_transport"/>
    <property type="match status" value="1"/>
</dbReference>
<feature type="transmembrane region" description="Helical" evidence="6">
    <location>
        <begin position="258"/>
        <end position="289"/>
    </location>
</feature>
<dbReference type="InterPro" id="IPR002549">
    <property type="entry name" value="AI-2E-like"/>
</dbReference>
<reference evidence="7 8" key="1">
    <citation type="submission" date="2015-04" db="EMBL/GenBank/DDBJ databases">
        <title>Lasius niger genome sequencing.</title>
        <authorList>
            <person name="Konorov E.A."/>
            <person name="Nikitin M.A."/>
            <person name="Kirill M.V."/>
            <person name="Chang P."/>
        </authorList>
    </citation>
    <scope>NUCLEOTIDE SEQUENCE [LARGE SCALE GENOMIC DNA]</scope>
    <source>
        <tissue evidence="7">Whole</tissue>
    </source>
</reference>
<sequence length="423" mass="46983">MPSFNVLSNKELQKYARFFLAICIITASTLLLLPFLPALGWAVIISICSWPLYYRAEGFFPKSKHWRPLILPTLAVTLISLLAIGPICYFTYEASVQAIDAIPSLMSMIHKGLPLPKWFEKFPFIANWWDKNLANPEGIKHLAQSIDVTPAANLTKNLSLAVMDITVQFTFALTAVFCILKYSDVLIQQVNRVSIRFFGAQGEALAQQIVASVYGTLTGLVLVGIGEGLLIGVIYIIAQAPQALLMGLLTGISSMIPFVGTFVLLLCCLVIAFKSIAWAIACFIIGYLIQSIADQFIRPAMIGGRTNLPFLWVLFGILGGIELMGLLGLFLGPAIMACMTSLWRAWAAPPEIQNLRENTSPDEPPVPSSIKLSPRQLREMENLAKREREEAYAKAEQKDKETMLKLEKKFHLHAHKNDDIEEK</sequence>
<evidence type="ECO:0000256" key="1">
    <source>
        <dbReference type="ARBA" id="ARBA00004141"/>
    </source>
</evidence>
<evidence type="ECO:0000256" key="3">
    <source>
        <dbReference type="ARBA" id="ARBA00022692"/>
    </source>
</evidence>
<organism evidence="7 8">
    <name type="scientific">Lasius niger</name>
    <name type="common">Black garden ant</name>
    <dbReference type="NCBI Taxonomy" id="67767"/>
    <lineage>
        <taxon>Eukaryota</taxon>
        <taxon>Metazoa</taxon>
        <taxon>Ecdysozoa</taxon>
        <taxon>Arthropoda</taxon>
        <taxon>Hexapoda</taxon>
        <taxon>Insecta</taxon>
        <taxon>Pterygota</taxon>
        <taxon>Neoptera</taxon>
        <taxon>Endopterygota</taxon>
        <taxon>Hymenoptera</taxon>
        <taxon>Apocrita</taxon>
        <taxon>Aculeata</taxon>
        <taxon>Formicoidea</taxon>
        <taxon>Formicidae</taxon>
        <taxon>Formicinae</taxon>
        <taxon>Lasius</taxon>
        <taxon>Lasius</taxon>
    </lineage>
</organism>
<evidence type="ECO:0000313" key="7">
    <source>
        <dbReference type="EMBL" id="KMQ93827.1"/>
    </source>
</evidence>
<comment type="similarity">
    <text evidence="2">Belongs to the autoinducer-2 exporter (AI-2E) (TC 2.A.86) family.</text>
</comment>
<evidence type="ECO:0000256" key="2">
    <source>
        <dbReference type="ARBA" id="ARBA00009773"/>
    </source>
</evidence>
<dbReference type="Proteomes" id="UP000036403">
    <property type="component" value="Unassembled WGS sequence"/>
</dbReference>
<keyword evidence="5 6" id="KW-0472">Membrane</keyword>
<dbReference type="PaxDb" id="67767-A0A0J7KTR2"/>
<evidence type="ECO:0000256" key="6">
    <source>
        <dbReference type="SAM" id="Phobius"/>
    </source>
</evidence>
<comment type="caution">
    <text evidence="7">The sequence shown here is derived from an EMBL/GenBank/DDBJ whole genome shotgun (WGS) entry which is preliminary data.</text>
</comment>
<comment type="subcellular location">
    <subcellularLocation>
        <location evidence="1">Membrane</location>
        <topology evidence="1">Multi-pass membrane protein</topology>
    </subcellularLocation>
</comment>
<dbReference type="EMBL" id="LBMM01003189">
    <property type="protein sequence ID" value="KMQ93827.1"/>
    <property type="molecule type" value="Genomic_DNA"/>
</dbReference>
<dbReference type="PANTHER" id="PTHR21716">
    <property type="entry name" value="TRANSMEMBRANE PROTEIN"/>
    <property type="match status" value="1"/>
</dbReference>
<dbReference type="PANTHER" id="PTHR21716:SF61">
    <property type="entry name" value="BLR8064 PROTEIN"/>
    <property type="match status" value="1"/>
</dbReference>
<proteinExistence type="inferred from homology"/>
<accession>A0A0J7KTR2</accession>
<evidence type="ECO:0000256" key="4">
    <source>
        <dbReference type="ARBA" id="ARBA00022989"/>
    </source>
</evidence>
<dbReference type="AlphaFoldDB" id="A0A0J7KTR2"/>
<feature type="transmembrane region" description="Helical" evidence="6">
    <location>
        <begin position="310"/>
        <end position="331"/>
    </location>
</feature>
<protein>
    <submittedName>
        <fullName evidence="7">Transporter</fullName>
    </submittedName>
</protein>
<feature type="transmembrane region" description="Helical" evidence="6">
    <location>
        <begin position="15"/>
        <end position="33"/>
    </location>
</feature>
<feature type="transmembrane region" description="Helical" evidence="6">
    <location>
        <begin position="158"/>
        <end position="180"/>
    </location>
</feature>